<feature type="domain" description="EamA" evidence="4">
    <location>
        <begin position="152"/>
        <end position="285"/>
    </location>
</feature>
<evidence type="ECO:0000256" key="3">
    <source>
        <dbReference type="SAM" id="Phobius"/>
    </source>
</evidence>
<protein>
    <submittedName>
        <fullName evidence="5">DMT family transporter</fullName>
    </submittedName>
</protein>
<comment type="subcellular location">
    <subcellularLocation>
        <location evidence="1">Endomembrane system</location>
        <topology evidence="1">Multi-pass membrane protein</topology>
    </subcellularLocation>
</comment>
<dbReference type="InterPro" id="IPR000620">
    <property type="entry name" value="EamA_dom"/>
</dbReference>
<evidence type="ECO:0000256" key="2">
    <source>
        <dbReference type="ARBA" id="ARBA00007362"/>
    </source>
</evidence>
<name>A0ABT8V590_9BACL</name>
<keyword evidence="3" id="KW-0812">Transmembrane</keyword>
<feature type="domain" description="EamA" evidence="4">
    <location>
        <begin position="2"/>
        <end position="134"/>
    </location>
</feature>
<feature type="transmembrane region" description="Helical" evidence="3">
    <location>
        <begin position="6"/>
        <end position="22"/>
    </location>
</feature>
<reference evidence="5" key="1">
    <citation type="submission" date="2023-07" db="EMBL/GenBank/DDBJ databases">
        <authorList>
            <person name="Aktuganov G."/>
            <person name="Boyko T."/>
            <person name="Delegan Y."/>
            <person name="Galimzianova N."/>
            <person name="Gilvanova E."/>
            <person name="Korobov V."/>
            <person name="Kuzmina L."/>
            <person name="Melentiev A."/>
            <person name="Milman P."/>
            <person name="Ryabova A."/>
            <person name="Stupak E."/>
            <person name="Yasakov T."/>
            <person name="Zharikova N."/>
            <person name="Zhurenko E."/>
        </authorList>
    </citation>
    <scope>NUCLEOTIDE SEQUENCE</scope>
    <source>
        <strain evidence="5">IB-739</strain>
    </source>
</reference>
<feature type="transmembrane region" description="Helical" evidence="3">
    <location>
        <begin position="118"/>
        <end position="137"/>
    </location>
</feature>
<dbReference type="RefSeq" id="WP_302876943.1">
    <property type="nucleotide sequence ID" value="NZ_JAUMKJ010000001.1"/>
</dbReference>
<dbReference type="InterPro" id="IPR037185">
    <property type="entry name" value="EmrE-like"/>
</dbReference>
<organism evidence="5 6">
    <name type="scientific">Paenibacillus ehimensis</name>
    <dbReference type="NCBI Taxonomy" id="79264"/>
    <lineage>
        <taxon>Bacteria</taxon>
        <taxon>Bacillati</taxon>
        <taxon>Bacillota</taxon>
        <taxon>Bacilli</taxon>
        <taxon>Bacillales</taxon>
        <taxon>Paenibacillaceae</taxon>
        <taxon>Paenibacillus</taxon>
    </lineage>
</organism>
<evidence type="ECO:0000313" key="5">
    <source>
        <dbReference type="EMBL" id="MDO3675437.1"/>
    </source>
</evidence>
<keyword evidence="3" id="KW-0472">Membrane</keyword>
<dbReference type="EMBL" id="JAUMKJ010000001">
    <property type="protein sequence ID" value="MDO3675437.1"/>
    <property type="molecule type" value="Genomic_DNA"/>
</dbReference>
<feature type="transmembrane region" description="Helical" evidence="3">
    <location>
        <begin position="149"/>
        <end position="171"/>
    </location>
</feature>
<dbReference type="Proteomes" id="UP001168883">
    <property type="component" value="Unassembled WGS sequence"/>
</dbReference>
<feature type="transmembrane region" description="Helical" evidence="3">
    <location>
        <begin position="214"/>
        <end position="234"/>
    </location>
</feature>
<dbReference type="PANTHER" id="PTHR22911:SF137">
    <property type="entry name" value="SOLUTE CARRIER FAMILY 35 MEMBER G2-RELATED"/>
    <property type="match status" value="1"/>
</dbReference>
<sequence>MNGIFLGLLSALSFGTADFFAGRSSKKIGVFSTLFYMQLVGLLFLTAAVFWQGQWDALLSLRHAAAASLWMAVDLIGILFLYQGLRTGSSAVVAPVASSFSVVTVALAFLSGERLGTGTWLGIIMTLSGVILASMVWRSGRSKQRPGTALASGVLWAVLASLFLGAAFFGLRFAQEALGGLLTVWIGRLQAVILLPFLYRLLKIRLTSPGRNGAGLVAIVGILDAVALVSYNTGLGLEDTSIVITATSLFAIVTLLWGVLAGGEKPAWNQWVGVGCTFAGILIVSWP</sequence>
<feature type="transmembrane region" description="Helical" evidence="3">
    <location>
        <begin position="92"/>
        <end position="112"/>
    </location>
</feature>
<gene>
    <name evidence="5" type="ORF">Q3C12_00360</name>
</gene>
<evidence type="ECO:0000256" key="1">
    <source>
        <dbReference type="ARBA" id="ARBA00004127"/>
    </source>
</evidence>
<feature type="transmembrane region" description="Helical" evidence="3">
    <location>
        <begin position="64"/>
        <end position="85"/>
    </location>
</feature>
<feature type="transmembrane region" description="Helical" evidence="3">
    <location>
        <begin position="240"/>
        <end position="260"/>
    </location>
</feature>
<comment type="caution">
    <text evidence="5">The sequence shown here is derived from an EMBL/GenBank/DDBJ whole genome shotgun (WGS) entry which is preliminary data.</text>
</comment>
<dbReference type="Pfam" id="PF00892">
    <property type="entry name" value="EamA"/>
    <property type="match status" value="2"/>
</dbReference>
<keyword evidence="3" id="KW-1133">Transmembrane helix</keyword>
<evidence type="ECO:0000259" key="4">
    <source>
        <dbReference type="Pfam" id="PF00892"/>
    </source>
</evidence>
<evidence type="ECO:0000313" key="6">
    <source>
        <dbReference type="Proteomes" id="UP001168883"/>
    </source>
</evidence>
<proteinExistence type="inferred from homology"/>
<accession>A0ABT8V590</accession>
<feature type="transmembrane region" description="Helical" evidence="3">
    <location>
        <begin position="267"/>
        <end position="286"/>
    </location>
</feature>
<feature type="transmembrane region" description="Helical" evidence="3">
    <location>
        <begin position="34"/>
        <end position="52"/>
    </location>
</feature>
<dbReference type="SUPFAM" id="SSF103481">
    <property type="entry name" value="Multidrug resistance efflux transporter EmrE"/>
    <property type="match status" value="2"/>
</dbReference>
<keyword evidence="6" id="KW-1185">Reference proteome</keyword>
<feature type="transmembrane region" description="Helical" evidence="3">
    <location>
        <begin position="177"/>
        <end position="202"/>
    </location>
</feature>
<comment type="similarity">
    <text evidence="2">Belongs to the EamA transporter family.</text>
</comment>
<dbReference type="PANTHER" id="PTHR22911">
    <property type="entry name" value="ACYL-MALONYL CONDENSING ENZYME-RELATED"/>
    <property type="match status" value="1"/>
</dbReference>